<feature type="domain" description="RDD" evidence="7">
    <location>
        <begin position="8"/>
        <end position="147"/>
    </location>
</feature>
<dbReference type="InterPro" id="IPR051791">
    <property type="entry name" value="Pra-immunoreactive"/>
</dbReference>
<accession>B3PNG6</accession>
<dbReference type="GO" id="GO:0005886">
    <property type="term" value="C:plasma membrane"/>
    <property type="evidence" value="ECO:0007669"/>
    <property type="project" value="UniProtKB-SubCell"/>
</dbReference>
<dbReference type="Pfam" id="PF06271">
    <property type="entry name" value="RDD"/>
    <property type="match status" value="1"/>
</dbReference>
<keyword evidence="5 6" id="KW-0472">Membrane</keyword>
<dbReference type="HOGENOM" id="CLU_1183984_0_0_14"/>
<feature type="transmembrane region" description="Helical" evidence="6">
    <location>
        <begin position="48"/>
        <end position="71"/>
    </location>
</feature>
<reference evidence="8 9" key="1">
    <citation type="journal article" date="2008" name="Infect. Immun.">
        <title>Genome of Mycoplasma arthritidis.</title>
        <authorList>
            <person name="Dybvig K."/>
            <person name="Zuhua C."/>
            <person name="Lao P."/>
            <person name="Jordan D.S."/>
            <person name="French C.T."/>
            <person name="Tu A.H."/>
            <person name="Loraine A.E."/>
        </authorList>
    </citation>
    <scope>NUCLEOTIDE SEQUENCE [LARGE SCALE GENOMIC DNA]</scope>
    <source>
        <strain evidence="8 9">158L3-1</strain>
    </source>
</reference>
<evidence type="ECO:0000256" key="3">
    <source>
        <dbReference type="ARBA" id="ARBA00022692"/>
    </source>
</evidence>
<organism evidence="8 9">
    <name type="scientific">Metamycoplasma arthritidis (strain 158L3-1)</name>
    <name type="common">Mycoplasma arthritidis</name>
    <dbReference type="NCBI Taxonomy" id="243272"/>
    <lineage>
        <taxon>Bacteria</taxon>
        <taxon>Bacillati</taxon>
        <taxon>Mycoplasmatota</taxon>
        <taxon>Mycoplasmoidales</taxon>
        <taxon>Metamycoplasmataceae</taxon>
        <taxon>Metamycoplasma</taxon>
    </lineage>
</organism>
<name>B3PNG6_META1</name>
<feature type="transmembrane region" description="Helical" evidence="6">
    <location>
        <begin position="104"/>
        <end position="122"/>
    </location>
</feature>
<dbReference type="KEGG" id="mat:MARTH_orf848"/>
<dbReference type="AlphaFoldDB" id="B3PNG6"/>
<evidence type="ECO:0000259" key="7">
    <source>
        <dbReference type="Pfam" id="PF06271"/>
    </source>
</evidence>
<dbReference type="PANTHER" id="PTHR36115">
    <property type="entry name" value="PROLINE-RICH ANTIGEN HOMOLOG-RELATED"/>
    <property type="match status" value="1"/>
</dbReference>
<sequence>MTKINKKANFWIRLLATLIDVIFFLAFAIGLSFGTFNYQKGTYYHLALYYFWLICLIAYLILFFIVIPIVWKGKTLGMAICKIKVIKQNEKDKFSKVIFDRQRLFSFLWVFVFLSFICFVSPETFLQAANIKQLAKLNKVQKAFLAIPTALSALAAFSEIFLIITNARESRVGLNDKLSSSFTVWKNKYEEVKEKTIKDATKIQPKIRKLPKITIDKQ</sequence>
<keyword evidence="9" id="KW-1185">Reference proteome</keyword>
<proteinExistence type="predicted"/>
<evidence type="ECO:0000256" key="6">
    <source>
        <dbReference type="SAM" id="Phobius"/>
    </source>
</evidence>
<evidence type="ECO:0000256" key="1">
    <source>
        <dbReference type="ARBA" id="ARBA00004651"/>
    </source>
</evidence>
<evidence type="ECO:0000256" key="4">
    <source>
        <dbReference type="ARBA" id="ARBA00022989"/>
    </source>
</evidence>
<dbReference type="STRING" id="243272.MARTH_orf848"/>
<evidence type="ECO:0000256" key="5">
    <source>
        <dbReference type="ARBA" id="ARBA00023136"/>
    </source>
</evidence>
<feature type="transmembrane region" description="Helical" evidence="6">
    <location>
        <begin position="142"/>
        <end position="164"/>
    </location>
</feature>
<evidence type="ECO:0000313" key="8">
    <source>
        <dbReference type="EMBL" id="ACF07568.1"/>
    </source>
</evidence>
<gene>
    <name evidence="8" type="ordered locus">MARTH_orf848</name>
</gene>
<feature type="transmembrane region" description="Helical" evidence="6">
    <location>
        <begin position="12"/>
        <end position="36"/>
    </location>
</feature>
<dbReference type="eggNOG" id="ENOG5031YD4">
    <property type="taxonomic scope" value="Bacteria"/>
</dbReference>
<protein>
    <submittedName>
        <fullName evidence="8">Hypothetical membrane protein</fullName>
    </submittedName>
</protein>
<keyword evidence="3 6" id="KW-0812">Transmembrane</keyword>
<dbReference type="InterPro" id="IPR010432">
    <property type="entry name" value="RDD"/>
</dbReference>
<dbReference type="Proteomes" id="UP000008812">
    <property type="component" value="Chromosome"/>
</dbReference>
<keyword evidence="2" id="KW-1003">Cell membrane</keyword>
<evidence type="ECO:0000256" key="2">
    <source>
        <dbReference type="ARBA" id="ARBA00022475"/>
    </source>
</evidence>
<comment type="subcellular location">
    <subcellularLocation>
        <location evidence="1">Cell membrane</location>
        <topology evidence="1">Multi-pass membrane protein</topology>
    </subcellularLocation>
</comment>
<keyword evidence="4 6" id="KW-1133">Transmembrane helix</keyword>
<dbReference type="PANTHER" id="PTHR36115:SF9">
    <property type="entry name" value="LMO1584 PROTEIN"/>
    <property type="match status" value="1"/>
</dbReference>
<dbReference type="EMBL" id="CP001047">
    <property type="protein sequence ID" value="ACF07568.1"/>
    <property type="molecule type" value="Genomic_DNA"/>
</dbReference>
<evidence type="ECO:0000313" key="9">
    <source>
        <dbReference type="Proteomes" id="UP000008812"/>
    </source>
</evidence>
<dbReference type="RefSeq" id="WP_012498525.1">
    <property type="nucleotide sequence ID" value="NC_011025.1"/>
</dbReference>